<evidence type="ECO:0000256" key="3">
    <source>
        <dbReference type="ARBA" id="ARBA00022475"/>
    </source>
</evidence>
<feature type="transmembrane region" description="Helical" evidence="8">
    <location>
        <begin position="77"/>
        <end position="104"/>
    </location>
</feature>
<proteinExistence type="predicted"/>
<gene>
    <name evidence="9" type="ORF">CGZ90_15060</name>
</gene>
<evidence type="ECO:0000256" key="1">
    <source>
        <dbReference type="ARBA" id="ARBA00004651"/>
    </source>
</evidence>
<dbReference type="GO" id="GO:0005886">
    <property type="term" value="C:plasma membrane"/>
    <property type="evidence" value="ECO:0007669"/>
    <property type="project" value="UniProtKB-SubCell"/>
</dbReference>
<feature type="transmembrane region" description="Helical" evidence="8">
    <location>
        <begin position="358"/>
        <end position="378"/>
    </location>
</feature>
<feature type="transmembrane region" description="Helical" evidence="8">
    <location>
        <begin position="236"/>
        <end position="258"/>
    </location>
</feature>
<dbReference type="InterPro" id="IPR003445">
    <property type="entry name" value="Cat_transpt"/>
</dbReference>
<evidence type="ECO:0000256" key="4">
    <source>
        <dbReference type="ARBA" id="ARBA00022692"/>
    </source>
</evidence>
<evidence type="ECO:0000313" key="9">
    <source>
        <dbReference type="EMBL" id="OYD56872.1"/>
    </source>
</evidence>
<dbReference type="EMBL" id="NOII01000010">
    <property type="protein sequence ID" value="OYD56872.1"/>
    <property type="molecule type" value="Genomic_DNA"/>
</dbReference>
<feature type="transmembrane region" description="Helical" evidence="8">
    <location>
        <begin position="135"/>
        <end position="158"/>
    </location>
</feature>
<dbReference type="GO" id="GO:0008324">
    <property type="term" value="F:monoatomic cation transmembrane transporter activity"/>
    <property type="evidence" value="ECO:0007669"/>
    <property type="project" value="InterPro"/>
</dbReference>
<reference evidence="9 10" key="1">
    <citation type="submission" date="2017-07" db="EMBL/GenBank/DDBJ databases">
        <title>Fictibacillus sp. nov. GDSW-R2A3 Genome sequencing and assembly.</title>
        <authorList>
            <person name="Mayilraj S."/>
        </authorList>
    </citation>
    <scope>NUCLEOTIDE SEQUENCE [LARGE SCALE GENOMIC DNA]</scope>
    <source>
        <strain evidence="9 10">GDSW-R2A3</strain>
    </source>
</reference>
<keyword evidence="6" id="KW-0406">Ion transport</keyword>
<evidence type="ECO:0000256" key="5">
    <source>
        <dbReference type="ARBA" id="ARBA00022989"/>
    </source>
</evidence>
<keyword evidence="4 8" id="KW-0812">Transmembrane</keyword>
<comment type="caution">
    <text evidence="9">The sequence shown here is derived from an EMBL/GenBank/DDBJ whole genome shotgun (WGS) entry which is preliminary data.</text>
</comment>
<protein>
    <submittedName>
        <fullName evidence="9">Ktr system potassium uptake protein D</fullName>
    </submittedName>
</protein>
<accession>A0A235F6J1</accession>
<sequence>MFKEAYRPRREKHLTSVHLIIIFYLISVIVATGLLSLPGLHREGTDAAFIDILFTAVSAVSVTGLTSLSIAETFNPAGVVVLAAVVQIGGIGVMTLGTAIWLLIGKRIGMRERQLIMTDQNQSTLSGLVQLMRQILFLIFAIELVGAILLFILFLPHYSSWQSSLYHAFFASVTATTNAGFDITGSSLIPFRHDYLVQIVTMFLITAGAIGFPVLIEIKNFISERKYKEKYTFTLFTKITVLTFMGLVFAGAVGIFLLEMRLFFEGKSWHETFFYSLFQSVTTRSGGLSTMNIPDFSVQTWLFISIMMFIGASPSSVGGGIRTTTFAVVLLAIYSFAKGTDTIKIFKREIIPEDVKKSFIVVIVATMIVLTATFILMITDPMGVELLFFEVCSAFGTTGLSLGITADLSATGKVILMILMFIGRIGILSFLFIIRGRTVNERYRYPQEKLIIGQ</sequence>
<keyword evidence="10" id="KW-1185">Reference proteome</keyword>
<feature type="transmembrane region" description="Helical" evidence="8">
    <location>
        <begin position="16"/>
        <end position="37"/>
    </location>
</feature>
<evidence type="ECO:0000256" key="8">
    <source>
        <dbReference type="SAM" id="Phobius"/>
    </source>
</evidence>
<feature type="transmembrane region" description="Helical" evidence="8">
    <location>
        <begin position="319"/>
        <end position="337"/>
    </location>
</feature>
<dbReference type="PANTHER" id="PTHR32024:SF4">
    <property type="entry name" value="KTR SYSTEM POTASSIUM UPTAKE PROTEIN D"/>
    <property type="match status" value="1"/>
</dbReference>
<keyword evidence="7 8" id="KW-0472">Membrane</keyword>
<dbReference type="PANTHER" id="PTHR32024">
    <property type="entry name" value="TRK SYSTEM POTASSIUM UPTAKE PROTEIN TRKG-RELATED"/>
    <property type="match status" value="1"/>
</dbReference>
<feature type="transmembrane region" description="Helical" evidence="8">
    <location>
        <begin position="195"/>
        <end position="216"/>
    </location>
</feature>
<keyword evidence="2" id="KW-0813">Transport</keyword>
<feature type="transmembrane region" description="Helical" evidence="8">
    <location>
        <begin position="414"/>
        <end position="434"/>
    </location>
</feature>
<dbReference type="AlphaFoldDB" id="A0A235F6J1"/>
<name>A0A235F6J1_9BACL</name>
<organism evidence="9 10">
    <name type="scientific">Fictibacillus aquaticus</name>
    <dbReference type="NCBI Taxonomy" id="2021314"/>
    <lineage>
        <taxon>Bacteria</taxon>
        <taxon>Bacillati</taxon>
        <taxon>Bacillota</taxon>
        <taxon>Bacilli</taxon>
        <taxon>Bacillales</taxon>
        <taxon>Fictibacillaceae</taxon>
        <taxon>Fictibacillus</taxon>
    </lineage>
</organism>
<dbReference type="Proteomes" id="UP000215059">
    <property type="component" value="Unassembled WGS sequence"/>
</dbReference>
<comment type="subcellular location">
    <subcellularLocation>
        <location evidence="1">Cell membrane</location>
        <topology evidence="1">Multi-pass membrane protein</topology>
    </subcellularLocation>
</comment>
<evidence type="ECO:0000256" key="2">
    <source>
        <dbReference type="ARBA" id="ARBA00022448"/>
    </source>
</evidence>
<dbReference type="GO" id="GO:0030001">
    <property type="term" value="P:metal ion transport"/>
    <property type="evidence" value="ECO:0007669"/>
    <property type="project" value="UniProtKB-ARBA"/>
</dbReference>
<evidence type="ECO:0000256" key="6">
    <source>
        <dbReference type="ARBA" id="ARBA00023065"/>
    </source>
</evidence>
<keyword evidence="3" id="KW-1003">Cell membrane</keyword>
<dbReference type="RefSeq" id="WP_094253361.1">
    <property type="nucleotide sequence ID" value="NZ_JBHLXL010000001.1"/>
</dbReference>
<evidence type="ECO:0000313" key="10">
    <source>
        <dbReference type="Proteomes" id="UP000215059"/>
    </source>
</evidence>
<dbReference type="Pfam" id="PF02386">
    <property type="entry name" value="TrkH"/>
    <property type="match status" value="1"/>
</dbReference>
<dbReference type="OrthoDB" id="9810952at2"/>
<evidence type="ECO:0000256" key="7">
    <source>
        <dbReference type="ARBA" id="ARBA00023136"/>
    </source>
</evidence>
<feature type="transmembrane region" description="Helical" evidence="8">
    <location>
        <begin position="49"/>
        <end position="71"/>
    </location>
</feature>
<keyword evidence="5 8" id="KW-1133">Transmembrane helix</keyword>